<dbReference type="RefSeq" id="WP_068989262.1">
    <property type="nucleotide sequence ID" value="NZ_CP012418.1"/>
</dbReference>
<keyword evidence="2" id="KW-0472">Membrane</keyword>
<evidence type="ECO:0008006" key="5">
    <source>
        <dbReference type="Google" id="ProtNLM"/>
    </source>
</evidence>
<keyword evidence="4" id="KW-1185">Reference proteome</keyword>
<organism evidence="3 4">
    <name type="scientific">Kangiella sediminilitoris</name>
    <dbReference type="NCBI Taxonomy" id="1144748"/>
    <lineage>
        <taxon>Bacteria</taxon>
        <taxon>Pseudomonadati</taxon>
        <taxon>Pseudomonadota</taxon>
        <taxon>Gammaproteobacteria</taxon>
        <taxon>Kangiellales</taxon>
        <taxon>Kangiellaceae</taxon>
        <taxon>Kangiella</taxon>
    </lineage>
</organism>
<dbReference type="EMBL" id="CP012418">
    <property type="protein sequence ID" value="AOE49228.1"/>
    <property type="molecule type" value="Genomic_DNA"/>
</dbReference>
<keyword evidence="2" id="KW-0812">Transmembrane</keyword>
<feature type="transmembrane region" description="Helical" evidence="2">
    <location>
        <begin position="170"/>
        <end position="194"/>
    </location>
</feature>
<keyword evidence="2" id="KW-1133">Transmembrane helix</keyword>
<feature type="transmembrane region" description="Helical" evidence="2">
    <location>
        <begin position="214"/>
        <end position="238"/>
    </location>
</feature>
<evidence type="ECO:0000256" key="1">
    <source>
        <dbReference type="SAM" id="MobiDB-lite"/>
    </source>
</evidence>
<feature type="transmembrane region" description="Helical" evidence="2">
    <location>
        <begin position="50"/>
        <end position="68"/>
    </location>
</feature>
<feature type="transmembrane region" description="Helical" evidence="2">
    <location>
        <begin position="74"/>
        <end position="94"/>
    </location>
</feature>
<dbReference type="KEGG" id="ksd:KS2013_504"/>
<evidence type="ECO:0000256" key="2">
    <source>
        <dbReference type="SAM" id="Phobius"/>
    </source>
</evidence>
<name>A0A1B3B8U7_9GAMM</name>
<accession>A0A1B3B8U7</accession>
<dbReference type="STRING" id="1144748.KS2013_504"/>
<gene>
    <name evidence="3" type="ORF">KS2013_504</name>
</gene>
<dbReference type="InterPro" id="IPR047798">
    <property type="entry name" value="BPSS1780-like"/>
</dbReference>
<dbReference type="NCBIfam" id="NF041043">
    <property type="entry name" value="BPSS1780_fam"/>
    <property type="match status" value="1"/>
</dbReference>
<reference evidence="4" key="1">
    <citation type="submission" date="2015-08" db="EMBL/GenBank/DDBJ databases">
        <authorList>
            <person name="Kim K.M."/>
        </authorList>
    </citation>
    <scope>NUCLEOTIDE SEQUENCE [LARGE SCALE GENOMIC DNA]</scope>
    <source>
        <strain evidence="4">KCTC 23892</strain>
    </source>
</reference>
<dbReference type="Proteomes" id="UP000094147">
    <property type="component" value="Chromosome"/>
</dbReference>
<feature type="transmembrane region" description="Helical" evidence="2">
    <location>
        <begin position="250"/>
        <end position="275"/>
    </location>
</feature>
<protein>
    <recommendedName>
        <fullName evidence="5">Transmembrane protein</fullName>
    </recommendedName>
</protein>
<proteinExistence type="predicted"/>
<feature type="transmembrane region" description="Helical" evidence="2">
    <location>
        <begin position="117"/>
        <end position="141"/>
    </location>
</feature>
<evidence type="ECO:0000313" key="4">
    <source>
        <dbReference type="Proteomes" id="UP000094147"/>
    </source>
</evidence>
<dbReference type="OrthoDB" id="6192320at2"/>
<feature type="region of interest" description="Disordered" evidence="1">
    <location>
        <begin position="1"/>
        <end position="24"/>
    </location>
</feature>
<dbReference type="AlphaFoldDB" id="A0A1B3B8U7"/>
<sequence length="290" mass="31794">MDNNNEFIHEDEQASQGPEPAQSQTVSPIRGFYWLERALSEVYVPHFKQWFVAALIYTLISSLVPAIIPPMRYVMAIVNPLLIAGLLIGAHKAYTKTESISPLQTFKAFQHQQIGQIILYAIIAIGLMFGIFFILTSIIGVEALQGVDFSRIQAGDEEYARSLFKLIAPAIPWAVVLILLFSLATWFAISLILFSGQKAFPAIGNSFVGGLKNFFAVLILAIVAIICLLVLALIASLVLSLFGSLVTNPYINLIIDVALTSLLIPIGIGTTYIAYREIFLGDISKSENSL</sequence>
<evidence type="ECO:0000313" key="3">
    <source>
        <dbReference type="EMBL" id="AOE49228.1"/>
    </source>
</evidence>